<dbReference type="Gene3D" id="3.40.50.720">
    <property type="entry name" value="NAD(P)-binding Rossmann-like Domain"/>
    <property type="match status" value="1"/>
</dbReference>
<dbReference type="NCBIfam" id="NF005559">
    <property type="entry name" value="PRK07231.1"/>
    <property type="match status" value="1"/>
</dbReference>
<keyword evidence="3" id="KW-1185">Reference proteome</keyword>
<accession>A0AA41R4L1</accession>
<name>A0AA41R4L1_9BACT</name>
<dbReference type="PRINTS" id="PR00081">
    <property type="entry name" value="GDHRDH"/>
</dbReference>
<dbReference type="InterPro" id="IPR036291">
    <property type="entry name" value="NAD(P)-bd_dom_sf"/>
</dbReference>
<evidence type="ECO:0000256" key="1">
    <source>
        <dbReference type="ARBA" id="ARBA00006484"/>
    </source>
</evidence>
<dbReference type="GO" id="GO:0030497">
    <property type="term" value="P:fatty acid elongation"/>
    <property type="evidence" value="ECO:0007669"/>
    <property type="project" value="TreeGrafter"/>
</dbReference>
<reference evidence="2" key="1">
    <citation type="submission" date="2022-04" db="EMBL/GenBank/DDBJ databases">
        <title>Desulfatitalea alkaliphila sp. nov., a novel anaerobic sulfate-reducing bacterium isolated from terrestrial mud volcano, Taman Peninsula, Russia.</title>
        <authorList>
            <person name="Khomyakova M.A."/>
            <person name="Merkel A.Y."/>
            <person name="Slobodkin A.I."/>
        </authorList>
    </citation>
    <scope>NUCLEOTIDE SEQUENCE</scope>
    <source>
        <strain evidence="2">M08but</strain>
    </source>
</reference>
<dbReference type="RefSeq" id="WP_246905890.1">
    <property type="nucleotide sequence ID" value="NZ_JALJRB010000008.1"/>
</dbReference>
<dbReference type="GO" id="GO:0016616">
    <property type="term" value="F:oxidoreductase activity, acting on the CH-OH group of donors, NAD or NADP as acceptor"/>
    <property type="evidence" value="ECO:0007669"/>
    <property type="project" value="TreeGrafter"/>
</dbReference>
<protein>
    <submittedName>
        <fullName evidence="2">3-oxoacyl-ACP reductase FabG</fullName>
    </submittedName>
</protein>
<dbReference type="FunFam" id="3.40.50.720:FF:000084">
    <property type="entry name" value="Short-chain dehydrogenase reductase"/>
    <property type="match status" value="1"/>
</dbReference>
<dbReference type="SUPFAM" id="SSF51735">
    <property type="entry name" value="NAD(P)-binding Rossmann-fold domains"/>
    <property type="match status" value="1"/>
</dbReference>
<dbReference type="PROSITE" id="PS00061">
    <property type="entry name" value="ADH_SHORT"/>
    <property type="match status" value="1"/>
</dbReference>
<sequence length="260" mass="27339">MEEIHLPDMRLNGQVAMVTGASRGIGKWIALGLADAGARVAVVSRSLEGSRATAQEIGERGGSAALPIEADVSDVDAIQRMVQEVVEHFGRIDCLINNAGINVHKPMLEITPADFDAVSGVNFRGVYFTSQVVAKAMIAQGGGRIVNISSSAGVLLRPGIPNSVYAGTKAAVIMLTKAFAEELAQHKINVNAVAPGYFATPMTTDRISDPEIHRTILALTPIKQIGGPADIIGPVLFLASEAARFITGQTIFVDGGRTII</sequence>
<comment type="similarity">
    <text evidence="1">Belongs to the short-chain dehydrogenases/reductases (SDR) family.</text>
</comment>
<dbReference type="InterPro" id="IPR020904">
    <property type="entry name" value="Sc_DH/Rdtase_CS"/>
</dbReference>
<dbReference type="EMBL" id="JALJRB010000008">
    <property type="protein sequence ID" value="MCJ8500696.1"/>
    <property type="molecule type" value="Genomic_DNA"/>
</dbReference>
<evidence type="ECO:0000313" key="2">
    <source>
        <dbReference type="EMBL" id="MCJ8500696.1"/>
    </source>
</evidence>
<dbReference type="InterPro" id="IPR002347">
    <property type="entry name" value="SDR_fam"/>
</dbReference>
<comment type="caution">
    <text evidence="2">The sequence shown here is derived from an EMBL/GenBank/DDBJ whole genome shotgun (WGS) entry which is preliminary data.</text>
</comment>
<evidence type="ECO:0000313" key="3">
    <source>
        <dbReference type="Proteomes" id="UP001165427"/>
    </source>
</evidence>
<gene>
    <name evidence="2" type="ORF">MRX98_08940</name>
</gene>
<dbReference type="Pfam" id="PF13561">
    <property type="entry name" value="adh_short_C2"/>
    <property type="match status" value="1"/>
</dbReference>
<dbReference type="PANTHER" id="PTHR42760:SF135">
    <property type="entry name" value="BLL7886 PROTEIN"/>
    <property type="match status" value="1"/>
</dbReference>
<dbReference type="AlphaFoldDB" id="A0AA41R4L1"/>
<dbReference type="PRINTS" id="PR00080">
    <property type="entry name" value="SDRFAMILY"/>
</dbReference>
<organism evidence="2 3">
    <name type="scientific">Desulfatitalea alkaliphila</name>
    <dbReference type="NCBI Taxonomy" id="2929485"/>
    <lineage>
        <taxon>Bacteria</taxon>
        <taxon>Pseudomonadati</taxon>
        <taxon>Thermodesulfobacteriota</taxon>
        <taxon>Desulfobacteria</taxon>
        <taxon>Desulfobacterales</taxon>
        <taxon>Desulfosarcinaceae</taxon>
        <taxon>Desulfatitalea</taxon>
    </lineage>
</organism>
<dbReference type="Proteomes" id="UP001165427">
    <property type="component" value="Unassembled WGS sequence"/>
</dbReference>
<proteinExistence type="inferred from homology"/>
<dbReference type="PANTHER" id="PTHR42760">
    <property type="entry name" value="SHORT-CHAIN DEHYDROGENASES/REDUCTASES FAMILY MEMBER"/>
    <property type="match status" value="1"/>
</dbReference>